<dbReference type="InterPro" id="IPR007630">
    <property type="entry name" value="RNA_pol_sigma70_r4"/>
</dbReference>
<dbReference type="GO" id="GO:0003700">
    <property type="term" value="F:DNA-binding transcription factor activity"/>
    <property type="evidence" value="ECO:0007669"/>
    <property type="project" value="InterPro"/>
</dbReference>
<name>A0A6I3SLJ6_HELMO</name>
<sequence length="117" mass="13361">MGKVIDFSAKERRLDEAYPLDSERGIYALLTQLHHVGESRFLRGDYDASLLLLDLAQSMAEANLTHRQKQALKLVFIQDFIQKDAAHWMNISQQAVSEHVRSAIQRIALVNEEKEVA</sequence>
<dbReference type="Gene3D" id="1.10.10.10">
    <property type="entry name" value="Winged helix-like DNA-binding domain superfamily/Winged helix DNA-binding domain"/>
    <property type="match status" value="1"/>
</dbReference>
<protein>
    <submittedName>
        <fullName evidence="2">RNA polymerase subunit sigma-28</fullName>
    </submittedName>
</protein>
<dbReference type="GO" id="GO:0006352">
    <property type="term" value="P:DNA-templated transcription initiation"/>
    <property type="evidence" value="ECO:0007669"/>
    <property type="project" value="InterPro"/>
</dbReference>
<gene>
    <name evidence="2" type="ORF">GJ688_12595</name>
</gene>
<keyword evidence="3" id="KW-1185">Reference proteome</keyword>
<evidence type="ECO:0000313" key="2">
    <source>
        <dbReference type="EMBL" id="MTV49810.1"/>
    </source>
</evidence>
<organism evidence="2 3">
    <name type="scientific">Heliobacterium mobile</name>
    <name type="common">Heliobacillus mobilis</name>
    <dbReference type="NCBI Taxonomy" id="28064"/>
    <lineage>
        <taxon>Bacteria</taxon>
        <taxon>Bacillati</taxon>
        <taxon>Bacillota</taxon>
        <taxon>Clostridia</taxon>
        <taxon>Eubacteriales</taxon>
        <taxon>Heliobacteriaceae</taxon>
        <taxon>Heliobacterium</taxon>
    </lineage>
</organism>
<evidence type="ECO:0000313" key="3">
    <source>
        <dbReference type="Proteomes" id="UP000430670"/>
    </source>
</evidence>
<dbReference type="Pfam" id="PF04545">
    <property type="entry name" value="Sigma70_r4"/>
    <property type="match status" value="1"/>
</dbReference>
<dbReference type="OrthoDB" id="2082995at2"/>
<proteinExistence type="predicted"/>
<dbReference type="SUPFAM" id="SSF88659">
    <property type="entry name" value="Sigma3 and sigma4 domains of RNA polymerase sigma factors"/>
    <property type="match status" value="1"/>
</dbReference>
<evidence type="ECO:0000259" key="1">
    <source>
        <dbReference type="Pfam" id="PF04545"/>
    </source>
</evidence>
<accession>A0A6I3SLJ6</accession>
<dbReference type="EMBL" id="WNKU01000015">
    <property type="protein sequence ID" value="MTV49810.1"/>
    <property type="molecule type" value="Genomic_DNA"/>
</dbReference>
<reference evidence="2 3" key="1">
    <citation type="submission" date="2019-11" db="EMBL/GenBank/DDBJ databases">
        <title>Whole-genome sequence of a the green, strictly anaerobic photosynthetic bacterium Heliobacillus mobilis DSM 6151.</title>
        <authorList>
            <person name="Kyndt J.A."/>
            <person name="Meyer T.E."/>
        </authorList>
    </citation>
    <scope>NUCLEOTIDE SEQUENCE [LARGE SCALE GENOMIC DNA]</scope>
    <source>
        <strain evidence="2 3">DSM 6151</strain>
    </source>
</reference>
<comment type="caution">
    <text evidence="2">The sequence shown here is derived from an EMBL/GenBank/DDBJ whole genome shotgun (WGS) entry which is preliminary data.</text>
</comment>
<dbReference type="InterPro" id="IPR036388">
    <property type="entry name" value="WH-like_DNA-bd_sf"/>
</dbReference>
<dbReference type="Proteomes" id="UP000430670">
    <property type="component" value="Unassembled WGS sequence"/>
</dbReference>
<feature type="domain" description="RNA polymerase sigma-70 region 4" evidence="1">
    <location>
        <begin position="63"/>
        <end position="107"/>
    </location>
</feature>
<dbReference type="InterPro" id="IPR013324">
    <property type="entry name" value="RNA_pol_sigma_r3/r4-like"/>
</dbReference>
<dbReference type="AlphaFoldDB" id="A0A6I3SLJ6"/>